<dbReference type="Proteomes" id="UP000011115">
    <property type="component" value="Unassembled WGS sequence"/>
</dbReference>
<proteinExistence type="predicted"/>
<feature type="region of interest" description="Disordered" evidence="1">
    <location>
        <begin position="1"/>
        <end position="23"/>
    </location>
</feature>
<keyword evidence="3" id="KW-1185">Reference proteome</keyword>
<reference evidence="3" key="1">
    <citation type="journal article" date="2011" name="Nature">
        <title>Genome sequence and analysis of the tuber crop potato.</title>
        <authorList>
            <consortium name="The Potato Genome Sequencing Consortium"/>
        </authorList>
    </citation>
    <scope>NUCLEOTIDE SEQUENCE [LARGE SCALE GENOMIC DNA]</scope>
    <source>
        <strain evidence="3">cv. DM1-3 516 R44</strain>
    </source>
</reference>
<dbReference type="InParanoid" id="M1DSL4"/>
<dbReference type="HOGENOM" id="CLU_1716448_0_0_1"/>
<name>M1DSL4_SOLTU</name>
<evidence type="ECO:0000313" key="3">
    <source>
        <dbReference type="Proteomes" id="UP000011115"/>
    </source>
</evidence>
<dbReference type="AlphaFoldDB" id="M1DSL4"/>
<protein>
    <submittedName>
        <fullName evidence="2">Transposon MuDR mudrA</fullName>
    </submittedName>
</protein>
<evidence type="ECO:0000256" key="1">
    <source>
        <dbReference type="SAM" id="MobiDB-lite"/>
    </source>
</evidence>
<dbReference type="Gramene" id="PGSC0003DMT400093740">
    <property type="protein sequence ID" value="PGSC0003DMT400093740"/>
    <property type="gene ID" value="PGSC0003DMG400043311"/>
</dbReference>
<accession>M1DSL4</accession>
<evidence type="ECO:0000313" key="2">
    <source>
        <dbReference type="EnsemblPlants" id="PGSC0003DMT400093740"/>
    </source>
</evidence>
<sequence length="153" mass="17699">MVEKGKNNETGSPEVSLKELDEDECEGNNFSSYHLHKPDESNVHLDVEHFNCESLYHVDENIDDLSDLDDEFDKTRQPNIQEQVFGLRNNAWTLMWKKEQSKLKEGRNERLVIVEVTRRIAKFPLYRLKLQNAGAKMGITSASSISIRRGMTM</sequence>
<dbReference type="EnsemblPlants" id="PGSC0003DMT400093740">
    <property type="protein sequence ID" value="PGSC0003DMT400093740"/>
    <property type="gene ID" value="PGSC0003DMG400043311"/>
</dbReference>
<organism evidence="2 3">
    <name type="scientific">Solanum tuberosum</name>
    <name type="common">Potato</name>
    <dbReference type="NCBI Taxonomy" id="4113"/>
    <lineage>
        <taxon>Eukaryota</taxon>
        <taxon>Viridiplantae</taxon>
        <taxon>Streptophyta</taxon>
        <taxon>Embryophyta</taxon>
        <taxon>Tracheophyta</taxon>
        <taxon>Spermatophyta</taxon>
        <taxon>Magnoliopsida</taxon>
        <taxon>eudicotyledons</taxon>
        <taxon>Gunneridae</taxon>
        <taxon>Pentapetalae</taxon>
        <taxon>asterids</taxon>
        <taxon>lamiids</taxon>
        <taxon>Solanales</taxon>
        <taxon>Solanaceae</taxon>
        <taxon>Solanoideae</taxon>
        <taxon>Solaneae</taxon>
        <taxon>Solanum</taxon>
    </lineage>
</organism>
<reference evidence="2" key="2">
    <citation type="submission" date="2015-06" db="UniProtKB">
        <authorList>
            <consortium name="EnsemblPlants"/>
        </authorList>
    </citation>
    <scope>IDENTIFICATION</scope>
    <source>
        <strain evidence="2">DM1-3 516 R44</strain>
    </source>
</reference>
<dbReference type="PaxDb" id="4113-PGSC0003DMT400093740"/>